<dbReference type="CDD" id="cd06588">
    <property type="entry name" value="PhnB_like"/>
    <property type="match status" value="1"/>
</dbReference>
<comment type="caution">
    <text evidence="2">The sequence shown here is derived from an EMBL/GenBank/DDBJ whole genome shotgun (WGS) entry which is preliminary data.</text>
</comment>
<proteinExistence type="predicted"/>
<dbReference type="Gene3D" id="3.10.180.10">
    <property type="entry name" value="2,3-Dihydroxybiphenyl 1,2-Dioxygenase, domain 1"/>
    <property type="match status" value="1"/>
</dbReference>
<dbReference type="Proteomes" id="UP000286288">
    <property type="component" value="Unassembled WGS sequence"/>
</dbReference>
<dbReference type="EMBL" id="QRMZ01000054">
    <property type="protein sequence ID" value="RHK01893.1"/>
    <property type="molecule type" value="Genomic_DNA"/>
</dbReference>
<gene>
    <name evidence="2" type="ORF">DW084_18250</name>
</gene>
<feature type="domain" description="PhnB-like" evidence="1">
    <location>
        <begin position="2"/>
        <end position="129"/>
    </location>
</feature>
<evidence type="ECO:0000259" key="1">
    <source>
        <dbReference type="Pfam" id="PF06983"/>
    </source>
</evidence>
<dbReference type="RefSeq" id="WP_151196738.1">
    <property type="nucleotide sequence ID" value="NZ_JBHKCC010000003.1"/>
</dbReference>
<dbReference type="Pfam" id="PF06983">
    <property type="entry name" value="3-dmu-9_3-mt"/>
    <property type="match status" value="1"/>
</dbReference>
<evidence type="ECO:0000313" key="2">
    <source>
        <dbReference type="EMBL" id="RHK01893.1"/>
    </source>
</evidence>
<dbReference type="SUPFAM" id="SSF54593">
    <property type="entry name" value="Glyoxalase/Bleomycin resistance protein/Dihydroxybiphenyl dioxygenase"/>
    <property type="match status" value="1"/>
</dbReference>
<dbReference type="InterPro" id="IPR029068">
    <property type="entry name" value="Glyas_Bleomycin-R_OHBP_Dase"/>
</dbReference>
<dbReference type="AlphaFoldDB" id="A0A415EJH0"/>
<organism evidence="2 3">
    <name type="scientific">Enterococcus casseliflavus</name>
    <name type="common">Enterococcus flavescens</name>
    <dbReference type="NCBI Taxonomy" id="37734"/>
    <lineage>
        <taxon>Bacteria</taxon>
        <taxon>Bacillati</taxon>
        <taxon>Bacillota</taxon>
        <taxon>Bacilli</taxon>
        <taxon>Lactobacillales</taxon>
        <taxon>Enterococcaceae</taxon>
        <taxon>Enterococcus</taxon>
    </lineage>
</organism>
<evidence type="ECO:0000313" key="3">
    <source>
        <dbReference type="Proteomes" id="UP000286288"/>
    </source>
</evidence>
<protein>
    <submittedName>
        <fullName evidence="2">VOC family protein</fullName>
    </submittedName>
</protein>
<reference evidence="2 3" key="1">
    <citation type="submission" date="2018-08" db="EMBL/GenBank/DDBJ databases">
        <title>A genome reference for cultivated species of the human gut microbiota.</title>
        <authorList>
            <person name="Zou Y."/>
            <person name="Xue W."/>
            <person name="Luo G."/>
        </authorList>
    </citation>
    <scope>NUCLEOTIDE SEQUENCE [LARGE SCALE GENOMIC DNA]</scope>
    <source>
        <strain evidence="2 3">AF48-16</strain>
    </source>
</reference>
<name>A0A415EJH0_ENTCA</name>
<dbReference type="PANTHER" id="PTHR33990">
    <property type="entry name" value="PROTEIN YJDN-RELATED"/>
    <property type="match status" value="1"/>
</dbReference>
<accession>A0A415EJH0</accession>
<sequence length="133" mass="14915">MLIPAISFQGNCENAIKFYQEALDAQIKSIVYASEAPIDSGLDPEMPDDFIMDSEIIIDGQRIMMTDGRLNRPANDFFSFCLVKESADEVTTIFNSLSIDGKVIDPLAPVFWSSLYGMVEDKYGITWMIMTSH</sequence>
<dbReference type="InterPro" id="IPR028973">
    <property type="entry name" value="PhnB-like"/>
</dbReference>
<dbReference type="PANTHER" id="PTHR33990:SF1">
    <property type="entry name" value="PROTEIN YJDN"/>
    <property type="match status" value="1"/>
</dbReference>